<evidence type="ECO:0000256" key="2">
    <source>
        <dbReference type="ARBA" id="ARBA00023125"/>
    </source>
</evidence>
<dbReference type="SMART" id="SM00345">
    <property type="entry name" value="HTH_GNTR"/>
    <property type="match status" value="1"/>
</dbReference>
<keyword evidence="2" id="KW-0238">DNA-binding</keyword>
<dbReference type="Pfam" id="PF00392">
    <property type="entry name" value="GntR"/>
    <property type="match status" value="1"/>
</dbReference>
<keyword evidence="6" id="KW-1185">Reference proteome</keyword>
<dbReference type="InterPro" id="IPR036390">
    <property type="entry name" value="WH_DNA-bd_sf"/>
</dbReference>
<dbReference type="PANTHER" id="PTHR43537:SF45">
    <property type="entry name" value="GNTR FAMILY REGULATORY PROTEIN"/>
    <property type="match status" value="1"/>
</dbReference>
<reference evidence="5 6" key="1">
    <citation type="submission" date="2023-11" db="EMBL/GenBank/DDBJ databases">
        <title>Genome sequence of Microbacterium rhizosphaerae KACC 19337.</title>
        <authorList>
            <person name="Choi H."/>
            <person name="Kim S."/>
            <person name="Kim Y."/>
            <person name="Kwon S.-W."/>
            <person name="Heo J."/>
        </authorList>
    </citation>
    <scope>NUCLEOTIDE SEQUENCE [LARGE SCALE GENOMIC DNA]</scope>
    <source>
        <strain evidence="5 6">KACC 19337</strain>
    </source>
</reference>
<dbReference type="InterPro" id="IPR011711">
    <property type="entry name" value="GntR_C"/>
</dbReference>
<evidence type="ECO:0000259" key="4">
    <source>
        <dbReference type="PROSITE" id="PS50949"/>
    </source>
</evidence>
<dbReference type="Proteomes" id="UP001323798">
    <property type="component" value="Chromosome"/>
</dbReference>
<name>A0ABZ0SQX6_9MICO</name>
<dbReference type="InterPro" id="IPR036388">
    <property type="entry name" value="WH-like_DNA-bd_sf"/>
</dbReference>
<keyword evidence="1" id="KW-0805">Transcription regulation</keyword>
<proteinExistence type="predicted"/>
<evidence type="ECO:0000256" key="1">
    <source>
        <dbReference type="ARBA" id="ARBA00023015"/>
    </source>
</evidence>
<sequence>MAGADEMPLDLDRGLLSDRIYELVKAMIKDSTLKPGEQIVESQLARRLSVSQAPVREALKRLTHDGLVTHVRHHGSFVTEFSKREAEHARIARVALEGLAARLAQGRIDATTRDLLLSIIGQMHAAADASDIAAFRELDFEFHKTVVVACGNPYLPRMWDIVEPSLRSMHVLSDPAFDGDWHVVADMHRALLDALEGDDPTAAEDLFTAHALGMGSAPDRPMGPTINRYIEQLRSDEAGSDSGESDR</sequence>
<dbReference type="SUPFAM" id="SSF48008">
    <property type="entry name" value="GntR ligand-binding domain-like"/>
    <property type="match status" value="1"/>
</dbReference>
<dbReference type="Gene3D" id="1.20.120.530">
    <property type="entry name" value="GntR ligand-binding domain-like"/>
    <property type="match status" value="1"/>
</dbReference>
<feature type="domain" description="HTH gntR-type" evidence="4">
    <location>
        <begin position="14"/>
        <end position="81"/>
    </location>
</feature>
<dbReference type="InterPro" id="IPR008920">
    <property type="entry name" value="TF_FadR/GntR_C"/>
</dbReference>
<dbReference type="PANTHER" id="PTHR43537">
    <property type="entry name" value="TRANSCRIPTIONAL REGULATOR, GNTR FAMILY"/>
    <property type="match status" value="1"/>
</dbReference>
<dbReference type="Gene3D" id="1.10.10.10">
    <property type="entry name" value="Winged helix-like DNA-binding domain superfamily/Winged helix DNA-binding domain"/>
    <property type="match status" value="1"/>
</dbReference>
<gene>
    <name evidence="5" type="ORF">SM116_01970</name>
</gene>
<dbReference type="SUPFAM" id="SSF46785">
    <property type="entry name" value="Winged helix' DNA-binding domain"/>
    <property type="match status" value="1"/>
</dbReference>
<evidence type="ECO:0000313" key="5">
    <source>
        <dbReference type="EMBL" id="WPR90077.1"/>
    </source>
</evidence>
<dbReference type="Pfam" id="PF07729">
    <property type="entry name" value="FCD"/>
    <property type="match status" value="1"/>
</dbReference>
<evidence type="ECO:0000256" key="3">
    <source>
        <dbReference type="ARBA" id="ARBA00023163"/>
    </source>
</evidence>
<protein>
    <submittedName>
        <fullName evidence="5">GntR family transcriptional regulator</fullName>
    </submittedName>
</protein>
<dbReference type="InterPro" id="IPR000524">
    <property type="entry name" value="Tscrpt_reg_HTH_GntR"/>
</dbReference>
<dbReference type="CDD" id="cd07377">
    <property type="entry name" value="WHTH_GntR"/>
    <property type="match status" value="1"/>
</dbReference>
<evidence type="ECO:0000313" key="6">
    <source>
        <dbReference type="Proteomes" id="UP001323798"/>
    </source>
</evidence>
<dbReference type="SMART" id="SM00895">
    <property type="entry name" value="FCD"/>
    <property type="match status" value="1"/>
</dbReference>
<accession>A0ABZ0SQX6</accession>
<dbReference type="EMBL" id="CP139368">
    <property type="protein sequence ID" value="WPR90077.1"/>
    <property type="molecule type" value="Genomic_DNA"/>
</dbReference>
<keyword evidence="3" id="KW-0804">Transcription</keyword>
<organism evidence="5 6">
    <name type="scientific">Microbacterium rhizosphaerae</name>
    <dbReference type="NCBI Taxonomy" id="1678237"/>
    <lineage>
        <taxon>Bacteria</taxon>
        <taxon>Bacillati</taxon>
        <taxon>Actinomycetota</taxon>
        <taxon>Actinomycetes</taxon>
        <taxon>Micrococcales</taxon>
        <taxon>Microbacteriaceae</taxon>
        <taxon>Microbacterium</taxon>
    </lineage>
</organism>
<dbReference type="PROSITE" id="PS50949">
    <property type="entry name" value="HTH_GNTR"/>
    <property type="match status" value="1"/>
</dbReference>
<dbReference type="RefSeq" id="WP_320942790.1">
    <property type="nucleotide sequence ID" value="NZ_BAABEU010000003.1"/>
</dbReference>